<keyword evidence="14" id="KW-1185">Reference proteome</keyword>
<organism evidence="13 14">
    <name type="scientific">Paenibacillus lacisoli</name>
    <dbReference type="NCBI Taxonomy" id="3064525"/>
    <lineage>
        <taxon>Bacteria</taxon>
        <taxon>Bacillati</taxon>
        <taxon>Bacillota</taxon>
        <taxon>Bacilli</taxon>
        <taxon>Bacillales</taxon>
        <taxon>Paenibacillaceae</taxon>
        <taxon>Paenibacillus</taxon>
    </lineage>
</organism>
<evidence type="ECO:0000256" key="4">
    <source>
        <dbReference type="ARBA" id="ARBA00023002"/>
    </source>
</evidence>
<dbReference type="PANTHER" id="PTHR37480">
    <property type="entry name" value="ENOYL-[ACYL-CARRIER-PROTEIN] REDUCTASE [NADH]"/>
    <property type="match status" value="1"/>
</dbReference>
<dbReference type="SUPFAM" id="SSF51735">
    <property type="entry name" value="NAD(P)-binding Rossmann-fold domains"/>
    <property type="match status" value="1"/>
</dbReference>
<feature type="binding site" evidence="9">
    <location>
        <begin position="138"/>
        <end position="139"/>
    </location>
    <ligand>
        <name>NAD(+)</name>
        <dbReference type="ChEBI" id="CHEBI:57540"/>
    </ligand>
</feature>
<feature type="binding site" evidence="9">
    <location>
        <begin position="110"/>
        <end position="111"/>
    </location>
    <ligand>
        <name>NAD(+)</name>
        <dbReference type="ChEBI" id="CHEBI:57540"/>
    </ligand>
</feature>
<feature type="domain" description="Enoyl reductase FAD binding" evidence="10">
    <location>
        <begin position="323"/>
        <end position="386"/>
    </location>
</feature>
<evidence type="ECO:0000256" key="6">
    <source>
        <dbReference type="ARBA" id="ARBA00023098"/>
    </source>
</evidence>
<dbReference type="Proteomes" id="UP001240171">
    <property type="component" value="Unassembled WGS sequence"/>
</dbReference>
<evidence type="ECO:0000256" key="5">
    <source>
        <dbReference type="ARBA" id="ARBA00023027"/>
    </source>
</evidence>
<dbReference type="RefSeq" id="WP_305026016.1">
    <property type="nucleotide sequence ID" value="NZ_JAUQTB010000023.1"/>
</dbReference>
<evidence type="ECO:0000256" key="2">
    <source>
        <dbReference type="ARBA" id="ARBA00022516"/>
    </source>
</evidence>
<comment type="caution">
    <text evidence="13">The sequence shown here is derived from an EMBL/GenBank/DDBJ whole genome shotgun (WGS) entry which is preliminary data.</text>
</comment>
<proteinExistence type="inferred from homology"/>
<dbReference type="PANTHER" id="PTHR37480:SF1">
    <property type="entry name" value="ENOYL-[ACYL-CARRIER-PROTEIN] REDUCTASE [NADH]"/>
    <property type="match status" value="1"/>
</dbReference>
<feature type="binding site" evidence="9">
    <location>
        <position position="224"/>
    </location>
    <ligand>
        <name>substrate</name>
    </ligand>
</feature>
<dbReference type="Pfam" id="PF12241">
    <property type="entry name" value="Enoyl_reductase"/>
    <property type="match status" value="1"/>
</dbReference>
<keyword evidence="4 9" id="KW-0560">Oxidoreductase</keyword>
<evidence type="ECO:0000259" key="11">
    <source>
        <dbReference type="Pfam" id="PF12241"/>
    </source>
</evidence>
<dbReference type="HAMAP" id="MF_01838">
    <property type="entry name" value="FabV_reductase"/>
    <property type="match status" value="1"/>
</dbReference>
<reference evidence="13 14" key="1">
    <citation type="submission" date="2023-07" db="EMBL/GenBank/DDBJ databases">
        <title>Paenibacillus sp. JX-17 nov. isolated from soil.</title>
        <authorList>
            <person name="Wan Y."/>
            <person name="Liu B."/>
        </authorList>
    </citation>
    <scope>NUCLEOTIDE SEQUENCE [LARGE SCALE GENOMIC DNA]</scope>
    <source>
        <strain evidence="13 14">JX-17</strain>
    </source>
</reference>
<feature type="domain" description="Trans-2-enoyl-CoA reductase catalytic" evidence="11">
    <location>
        <begin position="81"/>
        <end position="316"/>
    </location>
</feature>
<dbReference type="EC" id="1.3.1.44" evidence="9"/>
<comment type="function">
    <text evidence="9">Involved in the fatty acid synthesis (FAS II). Catalyzes the reduction of a carbon-carbon double bond in an enoyl moiety that is covalently linked to a coenzyme A (CoA).</text>
</comment>
<feature type="active site" description="Proton donor" evidence="9">
    <location>
        <position position="234"/>
    </location>
</feature>
<dbReference type="Pfam" id="PF12242">
    <property type="entry name" value="Eno-Rase_NADH_b"/>
    <property type="match status" value="1"/>
</dbReference>
<evidence type="ECO:0000256" key="3">
    <source>
        <dbReference type="ARBA" id="ARBA00022832"/>
    </source>
</evidence>
<keyword evidence="7 9" id="KW-0275">Fatty acid biosynthesis</keyword>
<dbReference type="InterPro" id="IPR024906">
    <property type="entry name" value="Eno_Rdtase_FAD-bd_dom"/>
</dbReference>
<evidence type="ECO:0000256" key="9">
    <source>
        <dbReference type="HAMAP-Rule" id="MF_01838"/>
    </source>
</evidence>
<evidence type="ECO:0000256" key="8">
    <source>
        <dbReference type="ARBA" id="ARBA00048302"/>
    </source>
</evidence>
<keyword evidence="2 9" id="KW-0444">Lipid biosynthesis</keyword>
<accession>A0ABT9CHN3</accession>
<feature type="binding site" evidence="9">
    <location>
        <position position="243"/>
    </location>
    <ligand>
        <name>NAD(+)</name>
        <dbReference type="ChEBI" id="CHEBI:57540"/>
    </ligand>
</feature>
<keyword evidence="5 9" id="KW-0520">NAD</keyword>
<sequence>MIIKPRTRGFICTTSHPVGCARQVEEQINYIQSQPEITGPRNVLVIGASTGYGLSARIAAAFGAGANTIGVYRPSAGSEKRTASAGWYNSAAFEEAARKAGLKSFSVTGDAFSDETKTHVIDVIREELGQVDLVVYSVASARRTDPATGETVNSVLKPIGQPYTNKTVNFHSGEVTSITIEPATEEEIRNTVTVMGGDDWERWITQLQEAGVLAEGAKTVSFSYIGSDITQAVYRQGSIGRAKDDLEAAADRLTGKLSSIHGKAYVTVSKGLVTQSSSAIPVVPLYISALYKVMKEKGLHEGTIEQMYRLFSDRLYSGSETPVDEKGRIRIDDWELREDVQDEVKQIWEQVTSDNINELSDLEGYRREFFQLFGFETEGVDYEADVNPDVQVPNQR</sequence>
<keyword evidence="6 9" id="KW-0443">Lipid metabolism</keyword>
<evidence type="ECO:0000259" key="12">
    <source>
        <dbReference type="Pfam" id="PF12242"/>
    </source>
</evidence>
<comment type="pathway">
    <text evidence="9">Lipid metabolism; fatty acid biosynthesis.</text>
</comment>
<gene>
    <name evidence="9" type="primary">fabV</name>
    <name evidence="13" type="ORF">Q5741_20630</name>
</gene>
<comment type="catalytic activity">
    <reaction evidence="8 9">
        <text>a 2,3-saturated acyl-CoA + NAD(+) = a (2E)-enoyl-CoA + NADH + H(+)</text>
        <dbReference type="Rhea" id="RHEA:18177"/>
        <dbReference type="ChEBI" id="CHEBI:15378"/>
        <dbReference type="ChEBI" id="CHEBI:57540"/>
        <dbReference type="ChEBI" id="CHEBI:57945"/>
        <dbReference type="ChEBI" id="CHEBI:58856"/>
        <dbReference type="ChEBI" id="CHEBI:65111"/>
        <dbReference type="EC" id="1.3.1.44"/>
    </reaction>
</comment>
<comment type="caution">
    <text evidence="9">Lacks conserved residue(s) required for the propagation of feature annotation.</text>
</comment>
<feature type="binding site" evidence="9">
    <location>
        <begin position="47"/>
        <end position="52"/>
    </location>
    <ligand>
        <name>NAD(+)</name>
        <dbReference type="ChEBI" id="CHEBI:57540"/>
    </ligand>
</feature>
<dbReference type="NCBIfam" id="NF043048">
    <property type="entry name" value="EnoyACPredFabV"/>
    <property type="match status" value="1"/>
</dbReference>
<evidence type="ECO:0000313" key="13">
    <source>
        <dbReference type="EMBL" id="MDO7908794.1"/>
    </source>
</evidence>
<dbReference type="Pfam" id="PF07055">
    <property type="entry name" value="Eno-Rase_FAD_bd"/>
    <property type="match status" value="1"/>
</dbReference>
<evidence type="ECO:0000256" key="7">
    <source>
        <dbReference type="ARBA" id="ARBA00023160"/>
    </source>
</evidence>
<evidence type="ECO:0000259" key="10">
    <source>
        <dbReference type="Pfam" id="PF07055"/>
    </source>
</evidence>
<dbReference type="NCBIfam" id="NF010177">
    <property type="entry name" value="PRK13656.1"/>
    <property type="match status" value="1"/>
</dbReference>
<comment type="similarity">
    <text evidence="9">Belongs to the TER reductase family.</text>
</comment>
<protein>
    <recommendedName>
        <fullName evidence="9">Trans-2-enoyl-CoA reductase [NADH]</fullName>
        <shortName evidence="9">TER</shortName>
        <ecNumber evidence="9">1.3.1.44</ecNumber>
    </recommendedName>
</protein>
<name>A0ABT9CHN3_9BACL</name>
<evidence type="ECO:0000313" key="14">
    <source>
        <dbReference type="Proteomes" id="UP001240171"/>
    </source>
</evidence>
<evidence type="ECO:0000256" key="1">
    <source>
        <dbReference type="ARBA" id="ARBA00011245"/>
    </source>
</evidence>
<feature type="domain" description="Trans-2-enoyl-CoA reductase-like NAD(P)H binding" evidence="12">
    <location>
        <begin position="2"/>
        <end position="76"/>
    </location>
</feature>
<dbReference type="InterPro" id="IPR036291">
    <property type="entry name" value="NAD(P)-bd_dom_sf"/>
</dbReference>
<dbReference type="EMBL" id="JAUQTB010000023">
    <property type="protein sequence ID" value="MDO7908794.1"/>
    <property type="molecule type" value="Genomic_DNA"/>
</dbReference>
<feature type="binding site" evidence="9">
    <location>
        <begin position="272"/>
        <end position="274"/>
    </location>
    <ligand>
        <name>NAD(+)</name>
        <dbReference type="ChEBI" id="CHEBI:57540"/>
    </ligand>
</feature>
<dbReference type="InterPro" id="IPR024910">
    <property type="entry name" value="Enoyl-CoA_Rdtase_cat_dom"/>
</dbReference>
<dbReference type="Gene3D" id="3.40.50.720">
    <property type="entry name" value="NAD(P)-binding Rossmann-like Domain"/>
    <property type="match status" value="1"/>
</dbReference>
<dbReference type="InterPro" id="IPR010758">
    <property type="entry name" value="Trans-2-enoyl-CoA_reductase"/>
</dbReference>
<dbReference type="InterPro" id="IPR050048">
    <property type="entry name" value="FabV-like_NADH_b"/>
</dbReference>
<comment type="subunit">
    <text evidence="1 9">Monomer.</text>
</comment>
<keyword evidence="3 9" id="KW-0276">Fatty acid metabolism</keyword>